<feature type="region of interest" description="Disordered" evidence="2">
    <location>
        <begin position="40"/>
        <end position="59"/>
    </location>
</feature>
<comment type="caution">
    <text evidence="4">The sequence shown here is derived from an EMBL/GenBank/DDBJ whole genome shotgun (WGS) entry which is preliminary data.</text>
</comment>
<feature type="domain" description="Peptidase C14 caspase" evidence="3">
    <location>
        <begin position="78"/>
        <end position="420"/>
    </location>
</feature>
<feature type="region of interest" description="Disordered" evidence="2">
    <location>
        <begin position="444"/>
        <end position="474"/>
    </location>
</feature>
<proteinExistence type="inferred from homology"/>
<feature type="compositionally biased region" description="Acidic residues" evidence="2">
    <location>
        <begin position="44"/>
        <end position="56"/>
    </location>
</feature>
<dbReference type="GO" id="GO:0004197">
    <property type="term" value="F:cysteine-type endopeptidase activity"/>
    <property type="evidence" value="ECO:0007669"/>
    <property type="project" value="InterPro"/>
</dbReference>
<dbReference type="PANTHER" id="PTHR48104">
    <property type="entry name" value="METACASPASE-4"/>
    <property type="match status" value="1"/>
</dbReference>
<comment type="similarity">
    <text evidence="1">Belongs to the peptidase C14B family.</text>
</comment>
<accession>A0A409W5T7</accession>
<dbReference type="EMBL" id="NHYE01005378">
    <property type="protein sequence ID" value="PPQ73874.1"/>
    <property type="molecule type" value="Genomic_DNA"/>
</dbReference>
<gene>
    <name evidence="4" type="ORF">CVT26_011737</name>
</gene>
<sequence length="474" mass="54101">MKIIKYKFRVPGRKQPSAPPKVVEKRIKKKALLIGVQQVPEASLESETDAGIEDLESGPRAKLKKAKKKLLKRKSKKTALRGPHRDVRAMQVYNYDPADIVTLIDDGDPNHKQPTALNIVAEMRKLVEGAAENDRFFFHCHSAQEETEDIEEEDRKNEFILTSDGGRIQDNTLREILVDSLPTKTSLIAVFDSCFSGTLLDLKHFRCNRIYVPWINKGERRTASLWNANTNVVQKEISTRNQPPPLRVRRRRWEAFWERTSIDHVLSTPNNSTDAHDRKTAKVPPELPILSNTKSLSIITDIPTALNSSLSKTMFFDAEEANRHCLSPEPLYCTGFCREELMGEELGPVADVISISSSKDSQRSWEGKNGFSMTSVLVRTLSMPRFHAIRHPADECALRAGKDAHPTLEDLMTDVSHQIHKFYLGFHDKARKYKKEVRSKNVMRVRSGKAPREGDEVEMNNFQNPQDMSRRFYP</sequence>
<name>A0A409W5T7_9AGAR</name>
<keyword evidence="5" id="KW-1185">Reference proteome</keyword>
<dbReference type="Pfam" id="PF00656">
    <property type="entry name" value="Peptidase_C14"/>
    <property type="match status" value="1"/>
</dbReference>
<dbReference type="InterPro" id="IPR050452">
    <property type="entry name" value="Metacaspase"/>
</dbReference>
<evidence type="ECO:0000313" key="5">
    <source>
        <dbReference type="Proteomes" id="UP000284706"/>
    </source>
</evidence>
<evidence type="ECO:0000256" key="1">
    <source>
        <dbReference type="ARBA" id="ARBA00009005"/>
    </source>
</evidence>
<dbReference type="AlphaFoldDB" id="A0A409W5T7"/>
<organism evidence="4 5">
    <name type="scientific">Gymnopilus dilepis</name>
    <dbReference type="NCBI Taxonomy" id="231916"/>
    <lineage>
        <taxon>Eukaryota</taxon>
        <taxon>Fungi</taxon>
        <taxon>Dikarya</taxon>
        <taxon>Basidiomycota</taxon>
        <taxon>Agaricomycotina</taxon>
        <taxon>Agaricomycetes</taxon>
        <taxon>Agaricomycetidae</taxon>
        <taxon>Agaricales</taxon>
        <taxon>Agaricineae</taxon>
        <taxon>Hymenogastraceae</taxon>
        <taxon>Gymnopilus</taxon>
    </lineage>
</organism>
<dbReference type="Gene3D" id="3.40.50.12660">
    <property type="match status" value="1"/>
</dbReference>
<dbReference type="OrthoDB" id="3223806at2759"/>
<evidence type="ECO:0000259" key="3">
    <source>
        <dbReference type="Pfam" id="PF00656"/>
    </source>
</evidence>
<dbReference type="InterPro" id="IPR011600">
    <property type="entry name" value="Pept_C14_caspase"/>
</dbReference>
<reference evidence="4 5" key="1">
    <citation type="journal article" date="2018" name="Evol. Lett.">
        <title>Horizontal gene cluster transfer increased hallucinogenic mushroom diversity.</title>
        <authorList>
            <person name="Reynolds H.T."/>
            <person name="Vijayakumar V."/>
            <person name="Gluck-Thaler E."/>
            <person name="Korotkin H.B."/>
            <person name="Matheny P.B."/>
            <person name="Slot J.C."/>
        </authorList>
    </citation>
    <scope>NUCLEOTIDE SEQUENCE [LARGE SCALE GENOMIC DNA]</scope>
    <source>
        <strain evidence="4 5">SRW20</strain>
    </source>
</reference>
<evidence type="ECO:0000313" key="4">
    <source>
        <dbReference type="EMBL" id="PPQ73874.1"/>
    </source>
</evidence>
<dbReference type="InParanoid" id="A0A409W5T7"/>
<dbReference type="GO" id="GO:0005737">
    <property type="term" value="C:cytoplasm"/>
    <property type="evidence" value="ECO:0007669"/>
    <property type="project" value="TreeGrafter"/>
</dbReference>
<dbReference type="Proteomes" id="UP000284706">
    <property type="component" value="Unassembled WGS sequence"/>
</dbReference>
<dbReference type="PANTHER" id="PTHR48104:SF30">
    <property type="entry name" value="METACASPASE-1"/>
    <property type="match status" value="1"/>
</dbReference>
<protein>
    <recommendedName>
        <fullName evidence="3">Peptidase C14 caspase domain-containing protein</fullName>
    </recommendedName>
</protein>
<evidence type="ECO:0000256" key="2">
    <source>
        <dbReference type="SAM" id="MobiDB-lite"/>
    </source>
</evidence>
<dbReference type="GO" id="GO:0006508">
    <property type="term" value="P:proteolysis"/>
    <property type="evidence" value="ECO:0007669"/>
    <property type="project" value="InterPro"/>
</dbReference>